<dbReference type="InterPro" id="IPR001173">
    <property type="entry name" value="Glyco_trans_2-like"/>
</dbReference>
<keyword evidence="7" id="KW-1185">Reference proteome</keyword>
<name>A0ABS9XDV3_9ACTN</name>
<dbReference type="Pfam" id="PF00535">
    <property type="entry name" value="Glycos_transf_2"/>
    <property type="match status" value="1"/>
</dbReference>
<dbReference type="CDD" id="cd06423">
    <property type="entry name" value="CESA_like"/>
    <property type="match status" value="1"/>
</dbReference>
<dbReference type="Proteomes" id="UP001165270">
    <property type="component" value="Unassembled WGS sequence"/>
</dbReference>
<reference evidence="6" key="1">
    <citation type="submission" date="2022-03" db="EMBL/GenBank/DDBJ databases">
        <title>Streptomyces 7R015 and 7R016 isolated from Barleria lupulina in Thailand.</title>
        <authorList>
            <person name="Kanchanasin P."/>
            <person name="Phongsopitanun W."/>
            <person name="Tanasupawat S."/>
        </authorList>
    </citation>
    <scope>NUCLEOTIDE SEQUENCE</scope>
    <source>
        <strain evidence="6">7R016</strain>
    </source>
</reference>
<dbReference type="SUPFAM" id="SSF53448">
    <property type="entry name" value="Nucleotide-diphospho-sugar transferases"/>
    <property type="match status" value="1"/>
</dbReference>
<evidence type="ECO:0000313" key="7">
    <source>
        <dbReference type="Proteomes" id="UP001165270"/>
    </source>
</evidence>
<dbReference type="PANTHER" id="PTHR43630">
    <property type="entry name" value="POLY-BETA-1,6-N-ACETYL-D-GLUCOSAMINE SYNTHASE"/>
    <property type="match status" value="1"/>
</dbReference>
<sequence>MTSRPTLTFIVPAYNEEEGLPATLESLLRQTEPAQEIIVVNDGSTDRTHEVAASYGVTVLDAPGTGSKAGAQNYALPHCTTDLVLPVDADTVLADDYAALIRDPFDDANVAIAAGCVMTRFTNTVWERGRQIEYLFGFHWFRPVQQAYGSPVVCSGCCSAFRTDMLRAFGGFPARTIVEDIDYSWSQQIAGHRAVYVADAVAYAAEPINAKFMKKQLWRWKSGYFQNVRQHARGLITRKRWLALWVGLSVAEILLSPVMLTLPVWWATHGHSALSVAAWWIGGEALTLAPALAYATAKRKINPLKVIACYPSFYVLKFFNAYYDWKALINELVLVPLGLSRGLHVYEKGRADARRRRHAGAHRGLLASKPQPVAADPVPVDDDTLQIPLVKLRDPDTERTLQTALPAR</sequence>
<dbReference type="RefSeq" id="WP_242709339.1">
    <property type="nucleotide sequence ID" value="NZ_JALDAX010000003.1"/>
</dbReference>
<keyword evidence="4" id="KW-0472">Membrane</keyword>
<keyword evidence="4" id="KW-0812">Transmembrane</keyword>
<dbReference type="PANTHER" id="PTHR43630:SF1">
    <property type="entry name" value="POLY-BETA-1,6-N-ACETYL-D-GLUCOSAMINE SYNTHASE"/>
    <property type="match status" value="1"/>
</dbReference>
<evidence type="ECO:0000256" key="3">
    <source>
        <dbReference type="ARBA" id="ARBA00022679"/>
    </source>
</evidence>
<evidence type="ECO:0000259" key="5">
    <source>
        <dbReference type="Pfam" id="PF00535"/>
    </source>
</evidence>
<evidence type="ECO:0000313" key="6">
    <source>
        <dbReference type="EMBL" id="MCI3240270.1"/>
    </source>
</evidence>
<comment type="similarity">
    <text evidence="1">Belongs to the glycosyltransferase 2 family.</text>
</comment>
<evidence type="ECO:0000256" key="4">
    <source>
        <dbReference type="SAM" id="Phobius"/>
    </source>
</evidence>
<proteinExistence type="inferred from homology"/>
<keyword evidence="3" id="KW-0808">Transferase</keyword>
<keyword evidence="4" id="KW-1133">Transmembrane helix</keyword>
<gene>
    <name evidence="6" type="ORF">MQN93_11100</name>
</gene>
<protein>
    <submittedName>
        <fullName evidence="6">Glycosyltransferase family 2 protein</fullName>
    </submittedName>
</protein>
<feature type="transmembrane region" description="Helical" evidence="4">
    <location>
        <begin position="242"/>
        <end position="266"/>
    </location>
</feature>
<dbReference type="EMBL" id="JALDAX010000003">
    <property type="protein sequence ID" value="MCI3240270.1"/>
    <property type="molecule type" value="Genomic_DNA"/>
</dbReference>
<evidence type="ECO:0000256" key="1">
    <source>
        <dbReference type="ARBA" id="ARBA00006739"/>
    </source>
</evidence>
<dbReference type="Gene3D" id="3.90.550.10">
    <property type="entry name" value="Spore Coat Polysaccharide Biosynthesis Protein SpsA, Chain A"/>
    <property type="match status" value="1"/>
</dbReference>
<feature type="domain" description="Glycosyltransferase 2-like" evidence="5">
    <location>
        <begin position="9"/>
        <end position="167"/>
    </location>
</feature>
<comment type="caution">
    <text evidence="6">The sequence shown here is derived from an EMBL/GenBank/DDBJ whole genome shotgun (WGS) entry which is preliminary data.</text>
</comment>
<dbReference type="InterPro" id="IPR029044">
    <property type="entry name" value="Nucleotide-diphossugar_trans"/>
</dbReference>
<keyword evidence="2" id="KW-0328">Glycosyltransferase</keyword>
<evidence type="ECO:0000256" key="2">
    <source>
        <dbReference type="ARBA" id="ARBA00022676"/>
    </source>
</evidence>
<feature type="transmembrane region" description="Helical" evidence="4">
    <location>
        <begin position="278"/>
        <end position="297"/>
    </location>
</feature>
<organism evidence="6 7">
    <name type="scientific">Streptomyces spinosisporus</name>
    <dbReference type="NCBI Taxonomy" id="2927582"/>
    <lineage>
        <taxon>Bacteria</taxon>
        <taxon>Bacillati</taxon>
        <taxon>Actinomycetota</taxon>
        <taxon>Actinomycetes</taxon>
        <taxon>Kitasatosporales</taxon>
        <taxon>Streptomycetaceae</taxon>
        <taxon>Streptomyces</taxon>
    </lineage>
</organism>
<accession>A0ABS9XDV3</accession>